<evidence type="ECO:0000259" key="4">
    <source>
        <dbReference type="PROSITE" id="PS50893"/>
    </source>
</evidence>
<dbReference type="Pfam" id="PF00005">
    <property type="entry name" value="ABC_tran"/>
    <property type="match status" value="1"/>
</dbReference>
<evidence type="ECO:0000256" key="2">
    <source>
        <dbReference type="ARBA" id="ARBA00022741"/>
    </source>
</evidence>
<organism evidence="5 6">
    <name type="scientific">Propionicimonas paludicola</name>
    <dbReference type="NCBI Taxonomy" id="185243"/>
    <lineage>
        <taxon>Bacteria</taxon>
        <taxon>Bacillati</taxon>
        <taxon>Actinomycetota</taxon>
        <taxon>Actinomycetes</taxon>
        <taxon>Propionibacteriales</taxon>
        <taxon>Nocardioidaceae</taxon>
        <taxon>Propionicimonas</taxon>
    </lineage>
</organism>
<evidence type="ECO:0000313" key="6">
    <source>
        <dbReference type="Proteomes" id="UP000226079"/>
    </source>
</evidence>
<dbReference type="SMART" id="SM00382">
    <property type="entry name" value="AAA"/>
    <property type="match status" value="1"/>
</dbReference>
<proteinExistence type="predicted"/>
<dbReference type="InterPro" id="IPR003439">
    <property type="entry name" value="ABC_transporter-like_ATP-bd"/>
</dbReference>
<dbReference type="InterPro" id="IPR027417">
    <property type="entry name" value="P-loop_NTPase"/>
</dbReference>
<dbReference type="Proteomes" id="UP000226079">
    <property type="component" value="Unassembled WGS sequence"/>
</dbReference>
<dbReference type="FunFam" id="3.40.50.300:FF:000134">
    <property type="entry name" value="Iron-enterobactin ABC transporter ATP-binding protein"/>
    <property type="match status" value="1"/>
</dbReference>
<name>A0A2A9CPY8_9ACTN</name>
<protein>
    <submittedName>
        <fullName evidence="5">Iron complex transport system ATP-binding protein</fullName>
    </submittedName>
</protein>
<dbReference type="EMBL" id="PDJC01000001">
    <property type="protein sequence ID" value="PFG16216.1"/>
    <property type="molecule type" value="Genomic_DNA"/>
</dbReference>
<dbReference type="PROSITE" id="PS00211">
    <property type="entry name" value="ABC_TRANSPORTER_1"/>
    <property type="match status" value="1"/>
</dbReference>
<reference evidence="5 6" key="1">
    <citation type="submission" date="2017-10" db="EMBL/GenBank/DDBJ databases">
        <title>Sequencing the genomes of 1000 actinobacteria strains.</title>
        <authorList>
            <person name="Klenk H.-P."/>
        </authorList>
    </citation>
    <scope>NUCLEOTIDE SEQUENCE [LARGE SCALE GENOMIC DNA]</scope>
    <source>
        <strain evidence="5 6">DSM 15597</strain>
    </source>
</reference>
<dbReference type="InterPro" id="IPR017871">
    <property type="entry name" value="ABC_transporter-like_CS"/>
</dbReference>
<evidence type="ECO:0000313" key="5">
    <source>
        <dbReference type="EMBL" id="PFG16216.1"/>
    </source>
</evidence>
<dbReference type="GO" id="GO:0005524">
    <property type="term" value="F:ATP binding"/>
    <property type="evidence" value="ECO:0007669"/>
    <property type="project" value="UniProtKB-KW"/>
</dbReference>
<gene>
    <name evidence="5" type="ORF">ATK74_0748</name>
</gene>
<keyword evidence="3 5" id="KW-0067">ATP-binding</keyword>
<dbReference type="RefSeq" id="WP_098459775.1">
    <property type="nucleotide sequence ID" value="NZ_PDJC01000001.1"/>
</dbReference>
<dbReference type="PROSITE" id="PS50893">
    <property type="entry name" value="ABC_TRANSPORTER_2"/>
    <property type="match status" value="1"/>
</dbReference>
<dbReference type="PANTHER" id="PTHR42794">
    <property type="entry name" value="HEMIN IMPORT ATP-BINDING PROTEIN HMUV"/>
    <property type="match status" value="1"/>
</dbReference>
<dbReference type="AlphaFoldDB" id="A0A2A9CPY8"/>
<dbReference type="CDD" id="cd03214">
    <property type="entry name" value="ABC_Iron-Siderophores_B12_Hemin"/>
    <property type="match status" value="1"/>
</dbReference>
<sequence>MIQVEGLAFSRQGRRIIEPLSFTVPDGSVWGVVGPNGSGKTTLLRLLYGALSPQAGVVRINGQPLDSLARRVIARQVAVVTQGENSESGLSIADSVMLGRIPHRRMLQCPSARDYQACADALGRVGVAELAERPASQVSGGEAQRALIARAVAQEAEHILLDEPTNHLDIRHQHEVLTTVRELGSTVVIVLHDLNLAATYCDTVLLLDGGRSVACGTPSEVLTAAHLEPVYRVSVDVLIRANGRPHLVLSERPLPHLSDSERKTA</sequence>
<dbReference type="InterPro" id="IPR003593">
    <property type="entry name" value="AAA+_ATPase"/>
</dbReference>
<evidence type="ECO:0000256" key="1">
    <source>
        <dbReference type="ARBA" id="ARBA00022448"/>
    </source>
</evidence>
<accession>A0A2A9CPY8</accession>
<dbReference type="SUPFAM" id="SSF52540">
    <property type="entry name" value="P-loop containing nucleoside triphosphate hydrolases"/>
    <property type="match status" value="1"/>
</dbReference>
<dbReference type="Gene3D" id="3.40.50.300">
    <property type="entry name" value="P-loop containing nucleotide triphosphate hydrolases"/>
    <property type="match status" value="1"/>
</dbReference>
<comment type="caution">
    <text evidence="5">The sequence shown here is derived from an EMBL/GenBank/DDBJ whole genome shotgun (WGS) entry which is preliminary data.</text>
</comment>
<keyword evidence="1" id="KW-0813">Transport</keyword>
<keyword evidence="2" id="KW-0547">Nucleotide-binding</keyword>
<evidence type="ECO:0000256" key="3">
    <source>
        <dbReference type="ARBA" id="ARBA00022840"/>
    </source>
</evidence>
<dbReference type="OrthoDB" id="5296765at2"/>
<keyword evidence="6" id="KW-1185">Reference proteome</keyword>
<dbReference type="GO" id="GO:0016887">
    <property type="term" value="F:ATP hydrolysis activity"/>
    <property type="evidence" value="ECO:0007669"/>
    <property type="project" value="InterPro"/>
</dbReference>
<feature type="domain" description="ABC transporter" evidence="4">
    <location>
        <begin position="2"/>
        <end position="234"/>
    </location>
</feature>
<dbReference type="PANTHER" id="PTHR42794:SF2">
    <property type="entry name" value="ABC TRANSPORTER ATP-BINDING PROTEIN"/>
    <property type="match status" value="1"/>
</dbReference>